<name>A0A150LDP4_9BACI</name>
<sequence>MRKRIKIKNLKKRQMLPWNRQHKSEFIGFLLLPILYIKGGKGSILKLK</sequence>
<gene>
    <name evidence="1" type="ORF">B4135_3559</name>
</gene>
<organism evidence="1 2">
    <name type="scientific">Caldibacillus debilis</name>
    <dbReference type="NCBI Taxonomy" id="301148"/>
    <lineage>
        <taxon>Bacteria</taxon>
        <taxon>Bacillati</taxon>
        <taxon>Bacillota</taxon>
        <taxon>Bacilli</taxon>
        <taxon>Bacillales</taxon>
        <taxon>Bacillaceae</taxon>
        <taxon>Caldibacillus</taxon>
    </lineage>
</organism>
<dbReference type="AlphaFoldDB" id="A0A150LDP4"/>
<dbReference type="Proteomes" id="UP000075683">
    <property type="component" value="Unassembled WGS sequence"/>
</dbReference>
<accession>A0A150LDP4</accession>
<reference evidence="1 2" key="1">
    <citation type="submission" date="2016-01" db="EMBL/GenBank/DDBJ databases">
        <title>Draft Genome Sequences of Seven Thermophilic Sporeformers Isolated from Foods.</title>
        <authorList>
            <person name="Berendsen E.M."/>
            <person name="Wells-Bennik M.H."/>
            <person name="Krawcyk A.O."/>
            <person name="De Jong A."/>
            <person name="Holsappel S."/>
            <person name="Eijlander R.T."/>
            <person name="Kuipers O.P."/>
        </authorList>
    </citation>
    <scope>NUCLEOTIDE SEQUENCE [LARGE SCALE GENOMIC DNA]</scope>
    <source>
        <strain evidence="1 2">B4135</strain>
    </source>
</reference>
<proteinExistence type="predicted"/>
<protein>
    <submittedName>
        <fullName evidence="1">Uncharacterized protein</fullName>
    </submittedName>
</protein>
<evidence type="ECO:0000313" key="2">
    <source>
        <dbReference type="Proteomes" id="UP000075683"/>
    </source>
</evidence>
<comment type="caution">
    <text evidence="1">The sequence shown here is derived from an EMBL/GenBank/DDBJ whole genome shotgun (WGS) entry which is preliminary data.</text>
</comment>
<dbReference type="EMBL" id="LQYT01000119">
    <property type="protein sequence ID" value="KYD10384.1"/>
    <property type="molecule type" value="Genomic_DNA"/>
</dbReference>
<evidence type="ECO:0000313" key="1">
    <source>
        <dbReference type="EMBL" id="KYD10384.1"/>
    </source>
</evidence>